<dbReference type="RefSeq" id="WP_006585904.1">
    <property type="nucleotide sequence ID" value="NZ_CABMGH010000038.1"/>
</dbReference>
<name>A0AAP3M3L9_9LACO</name>
<sequence length="153" mass="17417">MKKDIETLLNKLKINYRLIEHVPVWKMEDALDLALDCELLKSLVFKDEKNQTFFLLVCKAEERVNISALAKLVRTSRSKLNFASKEDLIALKTKAGLVSPLDFSNKYSIIISEEVKSLGNVGIHAGSNIETLILDVEDLVKCLVKQQRNLIWM</sequence>
<organism evidence="4 5">
    <name type="scientific">Lactobacillus mulieris</name>
    <dbReference type="NCBI Taxonomy" id="2508708"/>
    <lineage>
        <taxon>Bacteria</taxon>
        <taxon>Bacillati</taxon>
        <taxon>Bacillota</taxon>
        <taxon>Bacilli</taxon>
        <taxon>Lactobacillales</taxon>
        <taxon>Lactobacillaceae</taxon>
        <taxon>Lactobacillus</taxon>
    </lineage>
</organism>
<dbReference type="AlphaFoldDB" id="A0AAP3M3L9"/>
<dbReference type="PANTHER" id="PTHR31423">
    <property type="entry name" value="YBAK DOMAIN-CONTAINING PROTEIN"/>
    <property type="match status" value="1"/>
</dbReference>
<accession>A0AAP3M3L9</accession>
<protein>
    <recommendedName>
        <fullName evidence="3">YbaK/aminoacyl-tRNA synthetase-associated domain-containing protein</fullName>
    </recommendedName>
</protein>
<evidence type="ECO:0000256" key="1">
    <source>
        <dbReference type="ARBA" id="ARBA00010201"/>
    </source>
</evidence>
<feature type="domain" description="YbaK/aminoacyl-tRNA synthetase-associated" evidence="3">
    <location>
        <begin position="38"/>
        <end position="141"/>
    </location>
</feature>
<keyword evidence="2" id="KW-0648">Protein biosynthesis</keyword>
<evidence type="ECO:0000313" key="5">
    <source>
        <dbReference type="Proteomes" id="UP001213015"/>
    </source>
</evidence>
<dbReference type="InterPro" id="IPR036754">
    <property type="entry name" value="YbaK/aa-tRNA-synt-asso_dom_sf"/>
</dbReference>
<gene>
    <name evidence="4" type="ORF">L2422_03835</name>
</gene>
<dbReference type="EMBL" id="JAKHLF010000004">
    <property type="protein sequence ID" value="MCZ3844654.1"/>
    <property type="molecule type" value="Genomic_DNA"/>
</dbReference>
<dbReference type="InterPro" id="IPR040285">
    <property type="entry name" value="ProX/PRXD1"/>
</dbReference>
<reference evidence="4" key="1">
    <citation type="submission" date="2022-01" db="EMBL/GenBank/DDBJ databases">
        <title>VMRC isolate genome collection.</title>
        <authorList>
            <person name="France M."/>
            <person name="Rutt L."/>
            <person name="Humphrys M."/>
            <person name="Ravel J."/>
        </authorList>
    </citation>
    <scope>NUCLEOTIDE SEQUENCE</scope>
    <source>
        <strain evidence="4">C0127B5</strain>
    </source>
</reference>
<evidence type="ECO:0000313" key="4">
    <source>
        <dbReference type="EMBL" id="MCZ3844654.1"/>
    </source>
</evidence>
<dbReference type="GeneID" id="97458580"/>
<comment type="caution">
    <text evidence="4">The sequence shown here is derived from an EMBL/GenBank/DDBJ whole genome shotgun (WGS) entry which is preliminary data.</text>
</comment>
<dbReference type="InterPro" id="IPR007214">
    <property type="entry name" value="YbaK/aa-tRNA-synth-assoc-dom"/>
</dbReference>
<dbReference type="PANTHER" id="PTHR31423:SF3">
    <property type="entry name" value="PROLYL-TRNA SYNTHETASE ASSOCIATED DOMAIN-CONTAINING PROTEIN 1-RELATED"/>
    <property type="match status" value="1"/>
</dbReference>
<evidence type="ECO:0000259" key="3">
    <source>
        <dbReference type="Pfam" id="PF04073"/>
    </source>
</evidence>
<dbReference type="Proteomes" id="UP001213015">
    <property type="component" value="Unassembled WGS sequence"/>
</dbReference>
<dbReference type="Gene3D" id="3.90.960.10">
    <property type="entry name" value="YbaK/aminoacyl-tRNA synthetase-associated domain"/>
    <property type="match status" value="1"/>
</dbReference>
<dbReference type="Pfam" id="PF04073">
    <property type="entry name" value="tRNA_edit"/>
    <property type="match status" value="1"/>
</dbReference>
<comment type="similarity">
    <text evidence="1">Belongs to the PRORSD1 family.</text>
</comment>
<dbReference type="GO" id="GO:0006412">
    <property type="term" value="P:translation"/>
    <property type="evidence" value="ECO:0007669"/>
    <property type="project" value="UniProtKB-KW"/>
</dbReference>
<dbReference type="GO" id="GO:0002161">
    <property type="term" value="F:aminoacyl-tRNA deacylase activity"/>
    <property type="evidence" value="ECO:0007669"/>
    <property type="project" value="InterPro"/>
</dbReference>
<dbReference type="SUPFAM" id="SSF55826">
    <property type="entry name" value="YbaK/ProRS associated domain"/>
    <property type="match status" value="1"/>
</dbReference>
<evidence type="ECO:0000256" key="2">
    <source>
        <dbReference type="ARBA" id="ARBA00022917"/>
    </source>
</evidence>
<proteinExistence type="inferred from homology"/>